<evidence type="ECO:0000313" key="7">
    <source>
        <dbReference type="Proteomes" id="UP000241890"/>
    </source>
</evidence>
<dbReference type="Pfam" id="PF08637">
    <property type="entry name" value="NCA2"/>
    <property type="match status" value="1"/>
</dbReference>
<dbReference type="AlphaFoldDB" id="A0A2R5GNW1"/>
<dbReference type="InParanoid" id="A0A2R5GNW1"/>
<sequence>MAVVLHVSRRELAEISDQDGLGGNLAAVSLAGDETALDQIGEAQGDHVSEVSKAAQLAAQVQFAVQRVLRELRPLDEIERYWRRRWRERFGLLGLLRTKLSSEDPAEEIVHVREHLARGRRILGKCEHIMGDLRRVSSGELAGAEARKPIEAAERLLDNLLRADHALSSSERADLLLSGLSGIRSTNLRAAITEAVSSAIVGTTTTTTTITNSENPQPLSLTLDQDRLYELHNRVPLYDRLLAPKQLLKLAAGGVAVFFVARGTLRFVNFMTQNDDDSKAGLVNKTRAGLATLRNEAHGAAVNLKAGKLPLRHQAVLFWDWLCDHVIIPSRTIAEQMFLRSEREMSKRQTDEAAVRDARQSLRRMIENHREATHTIGEVPGNKISEADLRLISHDYEKEIQSPIRGAVTGHLVELALIQVQYVKTELLDAMLMIDTLLEENKFNTQLVVLAPALLALGALYNGARSLYYMLINDTQSRNQLSFRLRNEALELAASINALHRAESTISKEGSGLGALGDEDRLTEREGRITEAAFRLRRTLATAPVPQVEDSDEMVAAVLDGHLLANTHEKQLRLEAGRDEEAPILDVLLQKARAPDAGWDAARACWMILAAGNHHAQPLSSSEMLKDLRKTPVLADSNRHVAENKNKDLVRRALRTAVTWAQNDMDAARREALGLQSALAAAHCTSDGTKHILNLATLAAADVQKTRNYIPYTDAIQSLNKGMSIEDSIVGLSRPSHNTLLYAHEQLLRGNLLRQCGRPHEALASFEEAIVHAKATRNVLVSSRAALETIVAAAEAGADEFSAQSCDLFIRLYAAHLNLLTSQELPVGSKEFLSVSLNEGKCSRCPSPCKIACLAGDLIVACLRGERPKLATYVLDATQNTTELASSFRIACDLAEEKPVDVSLLHMASAETSKGWADLLQARSLANAGAELFQVATLLQQRKIDEDELMALEASINHTLVSATLADRAGLAFQDYGAAVIKTLRGCHFQAQRLRAQAPQLSALPTVCEDVLYNLTLLEIRAGDVEGSTRRWLYARGLLSNTFDAEDAEDIKARLLRLRGDILIARGSESEASLGRKQLDEFALEQILQTCEKEANQV</sequence>
<evidence type="ECO:0000256" key="3">
    <source>
        <dbReference type="ARBA" id="ARBA00022989"/>
    </source>
</evidence>
<dbReference type="PANTHER" id="PTHR28234:SF1">
    <property type="entry name" value="NUCLEAR CONTROL OF ATPASE PROTEIN 2"/>
    <property type="match status" value="1"/>
</dbReference>
<comment type="caution">
    <text evidence="6">The sequence shown here is derived from an EMBL/GenBank/DDBJ whole genome shotgun (WGS) entry which is preliminary data.</text>
</comment>
<organism evidence="6 7">
    <name type="scientific">Hondaea fermentalgiana</name>
    <dbReference type="NCBI Taxonomy" id="2315210"/>
    <lineage>
        <taxon>Eukaryota</taxon>
        <taxon>Sar</taxon>
        <taxon>Stramenopiles</taxon>
        <taxon>Bigyra</taxon>
        <taxon>Labyrinthulomycetes</taxon>
        <taxon>Thraustochytrida</taxon>
        <taxon>Thraustochytriidae</taxon>
        <taxon>Hondaea</taxon>
    </lineage>
</organism>
<dbReference type="PANTHER" id="PTHR28234">
    <property type="entry name" value="NUCLEAR CONTROL OF ATPASE PROTEIN 2"/>
    <property type="match status" value="1"/>
</dbReference>
<dbReference type="EMBL" id="BEYU01000068">
    <property type="protein sequence ID" value="GBG29991.1"/>
    <property type="molecule type" value="Genomic_DNA"/>
</dbReference>
<dbReference type="Proteomes" id="UP000241890">
    <property type="component" value="Unassembled WGS sequence"/>
</dbReference>
<gene>
    <name evidence="6" type="ORF">FCC1311_062112</name>
</gene>
<dbReference type="GO" id="GO:0005741">
    <property type="term" value="C:mitochondrial outer membrane"/>
    <property type="evidence" value="ECO:0007669"/>
    <property type="project" value="TreeGrafter"/>
</dbReference>
<keyword evidence="4" id="KW-0496">Mitochondrion</keyword>
<keyword evidence="3" id="KW-1133">Transmembrane helix</keyword>
<reference evidence="6 7" key="1">
    <citation type="submission" date="2017-12" db="EMBL/GenBank/DDBJ databases">
        <title>Sequencing, de novo assembly and annotation of complete genome of a new Thraustochytrid species, strain FCC1311.</title>
        <authorList>
            <person name="Sedici K."/>
            <person name="Godart F."/>
            <person name="Aiese Cigliano R."/>
            <person name="Sanseverino W."/>
            <person name="Barakat M."/>
            <person name="Ortet P."/>
            <person name="Marechal E."/>
            <person name="Cagnac O."/>
            <person name="Amato A."/>
        </authorList>
    </citation>
    <scope>NUCLEOTIDE SEQUENCE [LARGE SCALE GENOMIC DNA]</scope>
</reference>
<evidence type="ECO:0000256" key="4">
    <source>
        <dbReference type="ARBA" id="ARBA00023128"/>
    </source>
</evidence>
<evidence type="ECO:0000256" key="2">
    <source>
        <dbReference type="ARBA" id="ARBA00022692"/>
    </source>
</evidence>
<evidence type="ECO:0000256" key="1">
    <source>
        <dbReference type="ARBA" id="ARBA00004225"/>
    </source>
</evidence>
<accession>A0A2R5GNW1</accession>
<keyword evidence="5" id="KW-0472">Membrane</keyword>
<evidence type="ECO:0000313" key="6">
    <source>
        <dbReference type="EMBL" id="GBG29991.1"/>
    </source>
</evidence>
<dbReference type="OrthoDB" id="413313at2759"/>
<dbReference type="InterPro" id="IPR013946">
    <property type="entry name" value="NCA2-like"/>
</dbReference>
<name>A0A2R5GNW1_9STRA</name>
<protein>
    <submittedName>
        <fullName evidence="6">Nuclear control of ATPase protein 2</fullName>
    </submittedName>
</protein>
<proteinExistence type="predicted"/>
<evidence type="ECO:0000256" key="5">
    <source>
        <dbReference type="ARBA" id="ARBA00023136"/>
    </source>
</evidence>
<comment type="subcellular location">
    <subcellularLocation>
        <location evidence="1">Mitochondrion membrane</location>
        <topology evidence="1">Multi-pass membrane protein</topology>
    </subcellularLocation>
</comment>
<keyword evidence="2" id="KW-0812">Transmembrane</keyword>
<keyword evidence="7" id="KW-1185">Reference proteome</keyword>